<organism evidence="1 2">
    <name type="scientific">Acetobacter pomorum</name>
    <dbReference type="NCBI Taxonomy" id="65959"/>
    <lineage>
        <taxon>Bacteria</taxon>
        <taxon>Pseudomonadati</taxon>
        <taxon>Pseudomonadota</taxon>
        <taxon>Alphaproteobacteria</taxon>
        <taxon>Acetobacterales</taxon>
        <taxon>Acetobacteraceae</taxon>
        <taxon>Acetobacter</taxon>
    </lineage>
</organism>
<dbReference type="AlphaFoldDB" id="A0AAN1U828"/>
<evidence type="ECO:0000313" key="2">
    <source>
        <dbReference type="Proteomes" id="UP000256572"/>
    </source>
</evidence>
<dbReference type="InterPro" id="IPR009387">
    <property type="entry name" value="HigB-2"/>
</dbReference>
<sequence length="126" mass="13670">MDEPTPLHSVCELKSFRRAAKDVGMTEDEITQLVSMLAQNPIAGDVIKGTGGCRKVRVQGRGKGKSGGYRTITFFSGPNLPLFLLTVFSKGECENLSQSECNCLAKLTTQIVEAYAEKIVKVSTRA</sequence>
<proteinExistence type="predicted"/>
<dbReference type="Pfam" id="PF06296">
    <property type="entry name" value="RelE"/>
    <property type="match status" value="1"/>
</dbReference>
<dbReference type="EMBL" id="CP023189">
    <property type="protein sequence ID" value="AXM99405.1"/>
    <property type="molecule type" value="Genomic_DNA"/>
</dbReference>
<evidence type="ECO:0000313" key="1">
    <source>
        <dbReference type="EMBL" id="AXM99405.1"/>
    </source>
</evidence>
<dbReference type="RefSeq" id="WP_089179703.1">
    <property type="nucleotide sequence ID" value="NZ_CP023189.1"/>
</dbReference>
<dbReference type="PIRSF" id="PIRSF039032">
    <property type="entry name" value="HigB-2"/>
    <property type="match status" value="1"/>
</dbReference>
<dbReference type="Proteomes" id="UP000256572">
    <property type="component" value="Chromosome"/>
</dbReference>
<accession>A0AAN1U828</accession>
<gene>
    <name evidence="1" type="ORF">CJF59_01560</name>
</gene>
<reference evidence="1 2" key="2">
    <citation type="submission" date="2018-08" db="EMBL/GenBank/DDBJ databases">
        <title>Acetobacter oryzifermentans sp. nov., isolated from Korea traditional vinegar and reclassification of Acetobacter pasteurianus subsp. ascendens (Henneberg 1898) as Acetobacter ascendens comb. nov.</title>
        <authorList>
            <person name="Cho G.Y."/>
            <person name="Lee S.H."/>
        </authorList>
    </citation>
    <scope>NUCLEOTIDE SEQUENCE [LARGE SCALE GENOMIC DNA]</scope>
    <source>
        <strain evidence="1 2">SH</strain>
    </source>
</reference>
<name>A0AAN1U828_9PROT</name>
<reference evidence="1 2" key="1">
    <citation type="submission" date="2017-09" db="EMBL/GenBank/DDBJ databases">
        <authorList>
            <person name="Kim K.H."/>
            <person name="Chun B.H."/>
            <person name="Han G.S."/>
            <person name="Hyun S.G."/>
            <person name="Jeon C.O."/>
        </authorList>
    </citation>
    <scope>NUCLEOTIDE SEQUENCE [LARGE SCALE GENOMIC DNA]</scope>
    <source>
        <strain evidence="1 2">SH</strain>
    </source>
</reference>
<protein>
    <submittedName>
        <fullName evidence="1">Addiction module toxin RelE</fullName>
    </submittedName>
</protein>